<protein>
    <submittedName>
        <fullName evidence="2">DUF397 domain-containing protein</fullName>
    </submittedName>
</protein>
<gene>
    <name evidence="2" type="ORF">GCM10010439_40630</name>
</gene>
<evidence type="ECO:0000313" key="2">
    <source>
        <dbReference type="EMBL" id="GAA2729660.1"/>
    </source>
</evidence>
<sequence>MTTWRKSSHSGAGDDRSCVELTRLGPSIAIRDSKHPTTPPLFLTPAQWRTFTRTVKTSSYGL</sequence>
<keyword evidence="3" id="KW-1185">Reference proteome</keyword>
<evidence type="ECO:0000259" key="1">
    <source>
        <dbReference type="Pfam" id="PF04149"/>
    </source>
</evidence>
<feature type="domain" description="DUF397" evidence="1">
    <location>
        <begin position="3"/>
        <end position="56"/>
    </location>
</feature>
<accession>A0ABN3UBJ6</accession>
<organism evidence="2 3">
    <name type="scientific">Actinocorallia aurantiaca</name>
    <dbReference type="NCBI Taxonomy" id="46204"/>
    <lineage>
        <taxon>Bacteria</taxon>
        <taxon>Bacillati</taxon>
        <taxon>Actinomycetota</taxon>
        <taxon>Actinomycetes</taxon>
        <taxon>Streptosporangiales</taxon>
        <taxon>Thermomonosporaceae</taxon>
        <taxon>Actinocorallia</taxon>
    </lineage>
</organism>
<dbReference type="EMBL" id="BAAATZ010000016">
    <property type="protein sequence ID" value="GAA2729660.1"/>
    <property type="molecule type" value="Genomic_DNA"/>
</dbReference>
<name>A0ABN3UBJ6_9ACTN</name>
<proteinExistence type="predicted"/>
<dbReference type="RefSeq" id="WP_344452127.1">
    <property type="nucleotide sequence ID" value="NZ_BAAATZ010000016.1"/>
</dbReference>
<evidence type="ECO:0000313" key="3">
    <source>
        <dbReference type="Proteomes" id="UP001501842"/>
    </source>
</evidence>
<dbReference type="Pfam" id="PF04149">
    <property type="entry name" value="DUF397"/>
    <property type="match status" value="1"/>
</dbReference>
<dbReference type="InterPro" id="IPR007278">
    <property type="entry name" value="DUF397"/>
</dbReference>
<reference evidence="2 3" key="1">
    <citation type="journal article" date="2019" name="Int. J. Syst. Evol. Microbiol.">
        <title>The Global Catalogue of Microorganisms (GCM) 10K type strain sequencing project: providing services to taxonomists for standard genome sequencing and annotation.</title>
        <authorList>
            <consortium name="The Broad Institute Genomics Platform"/>
            <consortium name="The Broad Institute Genome Sequencing Center for Infectious Disease"/>
            <person name="Wu L."/>
            <person name="Ma J."/>
        </authorList>
    </citation>
    <scope>NUCLEOTIDE SEQUENCE [LARGE SCALE GENOMIC DNA]</scope>
    <source>
        <strain evidence="2 3">JCM 8201</strain>
    </source>
</reference>
<comment type="caution">
    <text evidence="2">The sequence shown here is derived from an EMBL/GenBank/DDBJ whole genome shotgun (WGS) entry which is preliminary data.</text>
</comment>
<dbReference type="Proteomes" id="UP001501842">
    <property type="component" value="Unassembled WGS sequence"/>
</dbReference>